<keyword evidence="2" id="KW-1185">Reference proteome</keyword>
<dbReference type="RefSeq" id="WP_015757971.1">
    <property type="nucleotide sequence ID" value="NC_013216.1"/>
</dbReference>
<sequence length="73" mass="8091">MDAGEARVRDMTTDNKNNLEVCEECGVELNLQVLKSAAGYYVGTCCECGPNSRESGYFRSEKKAEDYLKVITS</sequence>
<evidence type="ECO:0000313" key="1">
    <source>
        <dbReference type="EMBL" id="ACV63270.1"/>
    </source>
</evidence>
<dbReference type="Proteomes" id="UP000002217">
    <property type="component" value="Chromosome"/>
</dbReference>
<dbReference type="KEGG" id="dae:Dtox_2461"/>
<organism evidence="1 2">
    <name type="scientific">Desulfofarcimen acetoxidans (strain ATCC 49208 / DSM 771 / KCTC 5769 / VKM B-1644 / 5575)</name>
    <name type="common">Desulfotomaculum acetoxidans</name>
    <dbReference type="NCBI Taxonomy" id="485916"/>
    <lineage>
        <taxon>Bacteria</taxon>
        <taxon>Bacillati</taxon>
        <taxon>Bacillota</taxon>
        <taxon>Clostridia</taxon>
        <taxon>Eubacteriales</taxon>
        <taxon>Peptococcaceae</taxon>
        <taxon>Desulfofarcimen</taxon>
    </lineage>
</organism>
<protein>
    <submittedName>
        <fullName evidence="1">Uncharacterized protein</fullName>
    </submittedName>
</protein>
<accession>C8W0L5</accession>
<name>C8W0L5_DESAS</name>
<evidence type="ECO:0000313" key="2">
    <source>
        <dbReference type="Proteomes" id="UP000002217"/>
    </source>
</evidence>
<gene>
    <name evidence="1" type="ordered locus">Dtox_2461</name>
</gene>
<dbReference type="EMBL" id="CP001720">
    <property type="protein sequence ID" value="ACV63270.1"/>
    <property type="molecule type" value="Genomic_DNA"/>
</dbReference>
<proteinExistence type="predicted"/>
<dbReference type="AlphaFoldDB" id="C8W0L5"/>
<reference evidence="1 2" key="1">
    <citation type="journal article" date="2009" name="Stand. Genomic Sci.">
        <title>Complete genome sequence of Desulfotomaculum acetoxidans type strain (5575).</title>
        <authorList>
            <person name="Spring S."/>
            <person name="Lapidus A."/>
            <person name="Schroder M."/>
            <person name="Gleim D."/>
            <person name="Sims D."/>
            <person name="Meincke L."/>
            <person name="Glavina Del Rio T."/>
            <person name="Tice H."/>
            <person name="Copeland A."/>
            <person name="Cheng J.F."/>
            <person name="Lucas S."/>
            <person name="Chen F."/>
            <person name="Nolan M."/>
            <person name="Bruce D."/>
            <person name="Goodwin L."/>
            <person name="Pitluck S."/>
            <person name="Ivanova N."/>
            <person name="Mavromatis K."/>
            <person name="Mikhailova N."/>
            <person name="Pati A."/>
            <person name="Chen A."/>
            <person name="Palaniappan K."/>
            <person name="Land M."/>
            <person name="Hauser L."/>
            <person name="Chang Y.J."/>
            <person name="Jeffries C.D."/>
            <person name="Chain P."/>
            <person name="Saunders E."/>
            <person name="Brettin T."/>
            <person name="Detter J.C."/>
            <person name="Goker M."/>
            <person name="Bristow J."/>
            <person name="Eisen J.A."/>
            <person name="Markowitz V."/>
            <person name="Hugenholtz P."/>
            <person name="Kyrpides N.C."/>
            <person name="Klenk H.P."/>
            <person name="Han C."/>
        </authorList>
    </citation>
    <scope>NUCLEOTIDE SEQUENCE [LARGE SCALE GENOMIC DNA]</scope>
    <source>
        <strain evidence="2">ATCC 49208 / DSM 771 / VKM B-1644</strain>
    </source>
</reference>
<dbReference type="STRING" id="485916.Dtox_2461"/>
<dbReference type="HOGENOM" id="CLU_2698591_0_0_9"/>